<dbReference type="Gene3D" id="2.60.40.1470">
    <property type="entry name" value="ApaG domain"/>
    <property type="match status" value="1"/>
</dbReference>
<reference evidence="5" key="1">
    <citation type="submission" date="2011-03" db="EMBL/GenBank/DDBJ databases">
        <title>Draft genome sequence of Brevundimonas diminuta.</title>
        <authorList>
            <person name="Brown P.J.B."/>
            <person name="Buechlein A."/>
            <person name="Hemmerich C."/>
            <person name="Brun Y.V."/>
        </authorList>
    </citation>
    <scope>NUCLEOTIDE SEQUENCE [LARGE SCALE GENOMIC DNA]</scope>
    <source>
        <strain evidence="5">C19</strain>
    </source>
</reference>
<protein>
    <recommendedName>
        <fullName evidence="1 2">Protein ApaG</fullName>
    </recommendedName>
</protein>
<feature type="domain" description="ApaG" evidence="3">
    <location>
        <begin position="4"/>
        <end position="128"/>
    </location>
</feature>
<dbReference type="GO" id="GO:0070987">
    <property type="term" value="P:error-free translesion synthesis"/>
    <property type="evidence" value="ECO:0007669"/>
    <property type="project" value="TreeGrafter"/>
</dbReference>
<sequence>MPYQHTSHGITVSVEVDYVPQEESGHDDRYLWAYHITLINGSDEVVQLKTRHWDIMDGLGRVQVVEGPGVVGEVPILRPGQAYTYSSGCPLPTPSGSMGGYYMFERDDGVALRVTIPDFSLDLPDIRRVLN</sequence>
<evidence type="ECO:0000313" key="4">
    <source>
        <dbReference type="EMBL" id="EGF92408.1"/>
    </source>
</evidence>
<dbReference type="STRING" id="715226.ABI_08440"/>
<dbReference type="InterPro" id="IPR036767">
    <property type="entry name" value="ApaG_sf"/>
</dbReference>
<keyword evidence="5" id="KW-1185">Reference proteome</keyword>
<dbReference type="HOGENOM" id="CLU_128074_1_0_5"/>
<dbReference type="HAMAP" id="MF_00791">
    <property type="entry name" value="ApaG"/>
    <property type="match status" value="1"/>
</dbReference>
<dbReference type="PROSITE" id="PS51087">
    <property type="entry name" value="APAG"/>
    <property type="match status" value="1"/>
</dbReference>
<dbReference type="SUPFAM" id="SSF110069">
    <property type="entry name" value="ApaG-like"/>
    <property type="match status" value="1"/>
</dbReference>
<evidence type="ECO:0000256" key="2">
    <source>
        <dbReference type="HAMAP-Rule" id="MF_00791"/>
    </source>
</evidence>
<dbReference type="NCBIfam" id="NF003967">
    <property type="entry name" value="PRK05461.1"/>
    <property type="match status" value="1"/>
</dbReference>
<dbReference type="Pfam" id="PF04379">
    <property type="entry name" value="DUF525"/>
    <property type="match status" value="1"/>
</dbReference>
<gene>
    <name evidence="2" type="primary">apaG</name>
    <name evidence="4" type="ORF">ABI_08440</name>
</gene>
<evidence type="ECO:0000259" key="3">
    <source>
        <dbReference type="PROSITE" id="PS51087"/>
    </source>
</evidence>
<organism evidence="4 5">
    <name type="scientific">Asticcacaulis biprosthecium C19</name>
    <dbReference type="NCBI Taxonomy" id="715226"/>
    <lineage>
        <taxon>Bacteria</taxon>
        <taxon>Pseudomonadati</taxon>
        <taxon>Pseudomonadota</taxon>
        <taxon>Alphaproteobacteria</taxon>
        <taxon>Caulobacterales</taxon>
        <taxon>Caulobacteraceae</taxon>
        <taxon>Asticcacaulis</taxon>
    </lineage>
</organism>
<dbReference type="eggNOG" id="COG2967">
    <property type="taxonomic scope" value="Bacteria"/>
</dbReference>
<dbReference type="EMBL" id="GL883077">
    <property type="protein sequence ID" value="EGF92408.1"/>
    <property type="molecule type" value="Genomic_DNA"/>
</dbReference>
<dbReference type="PANTHER" id="PTHR14289:SF16">
    <property type="entry name" value="POLYMERASE DELTA-INTERACTING PROTEIN 2"/>
    <property type="match status" value="1"/>
</dbReference>
<dbReference type="InterPro" id="IPR023065">
    <property type="entry name" value="Uncharacterised_ApaG"/>
</dbReference>
<dbReference type="AlphaFoldDB" id="F4QG80"/>
<dbReference type="Proteomes" id="UP000006512">
    <property type="component" value="Unassembled WGS sequence"/>
</dbReference>
<dbReference type="OrthoDB" id="9795226at2"/>
<evidence type="ECO:0000313" key="5">
    <source>
        <dbReference type="Proteomes" id="UP000006512"/>
    </source>
</evidence>
<evidence type="ECO:0000256" key="1">
    <source>
        <dbReference type="ARBA" id="ARBA00017693"/>
    </source>
</evidence>
<dbReference type="RefSeq" id="WP_006271583.1">
    <property type="nucleotide sequence ID" value="NZ_GL883077.1"/>
</dbReference>
<dbReference type="PANTHER" id="PTHR14289">
    <property type="entry name" value="F-BOX ONLY PROTEIN 3"/>
    <property type="match status" value="1"/>
</dbReference>
<dbReference type="InterPro" id="IPR007474">
    <property type="entry name" value="ApaG_domain"/>
</dbReference>
<accession>F4QG80</accession>
<name>F4QG80_9CAUL</name>
<proteinExistence type="inferred from homology"/>